<dbReference type="PANTHER" id="PTHR35745:SF1">
    <property type="entry name" value="OS04G0513000 PROTEIN"/>
    <property type="match status" value="1"/>
</dbReference>
<dbReference type="AlphaFoldDB" id="A0A9Q0H340"/>
<dbReference type="Proteomes" id="UP001141806">
    <property type="component" value="Unassembled WGS sequence"/>
</dbReference>
<keyword evidence="4" id="KW-1185">Reference proteome</keyword>
<organism evidence="3 4">
    <name type="scientific">Protea cynaroides</name>
    <dbReference type="NCBI Taxonomy" id="273540"/>
    <lineage>
        <taxon>Eukaryota</taxon>
        <taxon>Viridiplantae</taxon>
        <taxon>Streptophyta</taxon>
        <taxon>Embryophyta</taxon>
        <taxon>Tracheophyta</taxon>
        <taxon>Spermatophyta</taxon>
        <taxon>Magnoliopsida</taxon>
        <taxon>Proteales</taxon>
        <taxon>Proteaceae</taxon>
        <taxon>Protea</taxon>
    </lineage>
</organism>
<evidence type="ECO:0000313" key="3">
    <source>
        <dbReference type="EMBL" id="KAJ4956274.1"/>
    </source>
</evidence>
<keyword evidence="1" id="KW-0175">Coiled coil</keyword>
<dbReference type="EMBL" id="JAMYWD010000011">
    <property type="protein sequence ID" value="KAJ4956274.1"/>
    <property type="molecule type" value="Genomic_DNA"/>
</dbReference>
<gene>
    <name evidence="3" type="ORF">NE237_013057</name>
</gene>
<reference evidence="3" key="1">
    <citation type="journal article" date="2023" name="Plant J.">
        <title>The genome of the king protea, Protea cynaroides.</title>
        <authorList>
            <person name="Chang J."/>
            <person name="Duong T.A."/>
            <person name="Schoeman C."/>
            <person name="Ma X."/>
            <person name="Roodt D."/>
            <person name="Barker N."/>
            <person name="Li Z."/>
            <person name="Van de Peer Y."/>
            <person name="Mizrachi E."/>
        </authorList>
    </citation>
    <scope>NUCLEOTIDE SEQUENCE</scope>
    <source>
        <tissue evidence="3">Young leaves</tissue>
    </source>
</reference>
<dbReference type="Pfam" id="PF20711">
    <property type="entry name" value="DUF6825"/>
    <property type="match status" value="1"/>
</dbReference>
<evidence type="ECO:0000313" key="4">
    <source>
        <dbReference type="Proteomes" id="UP001141806"/>
    </source>
</evidence>
<dbReference type="PANTHER" id="PTHR35745">
    <property type="entry name" value="BNACNNG14650D PROTEIN"/>
    <property type="match status" value="1"/>
</dbReference>
<dbReference type="GO" id="GO:0009535">
    <property type="term" value="C:chloroplast thylakoid membrane"/>
    <property type="evidence" value="ECO:0007669"/>
    <property type="project" value="TreeGrafter"/>
</dbReference>
<feature type="region of interest" description="Disordered" evidence="2">
    <location>
        <begin position="152"/>
        <end position="183"/>
    </location>
</feature>
<dbReference type="GO" id="GO:0010027">
    <property type="term" value="P:thylakoid membrane organization"/>
    <property type="evidence" value="ECO:0007669"/>
    <property type="project" value="InterPro"/>
</dbReference>
<proteinExistence type="predicted"/>
<name>A0A9Q0H340_9MAGN</name>
<feature type="compositionally biased region" description="Low complexity" evidence="2">
    <location>
        <begin position="152"/>
        <end position="166"/>
    </location>
</feature>
<sequence length="183" mass="19909">MTGISAPTRSASPLQLKMKTTSCCSPSTYSVAYCVYSRRAFHSSDSEFKSIGLRTEFPKRSLQCCSSSSRPGAPGSGDNDNRTILDVFFLGKALTEAINQRIESTVGELLSAVGNQQAEQQKQVQEFQEEVLERAKRAKEKAARESINGVTTFFSPSSYDSTSTTTGENPADKDPLIGMLNDD</sequence>
<feature type="coiled-coil region" evidence="1">
    <location>
        <begin position="110"/>
        <end position="145"/>
    </location>
</feature>
<evidence type="ECO:0000256" key="2">
    <source>
        <dbReference type="SAM" id="MobiDB-lite"/>
    </source>
</evidence>
<dbReference type="OrthoDB" id="532061at2759"/>
<dbReference type="InterPro" id="IPR040003">
    <property type="entry name" value="PG18-like"/>
</dbReference>
<accession>A0A9Q0H340</accession>
<evidence type="ECO:0000256" key="1">
    <source>
        <dbReference type="SAM" id="Coils"/>
    </source>
</evidence>
<comment type="caution">
    <text evidence="3">The sequence shown here is derived from an EMBL/GenBank/DDBJ whole genome shotgun (WGS) entry which is preliminary data.</text>
</comment>
<protein>
    <submittedName>
        <fullName evidence="3">Uncharacterized protein</fullName>
    </submittedName>
</protein>